<dbReference type="EMBL" id="AF250284">
    <property type="protein sequence ID" value="AAG02907.1"/>
    <property type="molecule type" value="Genomic_DNA"/>
</dbReference>
<organism evidence="2 3">
    <name type="scientific">Amsacta moorei entomopoxvirus</name>
    <name type="common">AmEPV</name>
    <dbReference type="NCBI Taxonomy" id="28321"/>
    <lineage>
        <taxon>Viruses</taxon>
        <taxon>Varidnaviria</taxon>
        <taxon>Bamfordvirae</taxon>
        <taxon>Nucleocytoviricota</taxon>
        <taxon>Pokkesviricetes</taxon>
        <taxon>Chitovirales</taxon>
        <taxon>Poxviridae</taxon>
        <taxon>Entomopoxvirinae</taxon>
        <taxon>Betaentomopoxvirus</taxon>
    </lineage>
</organism>
<reference evidence="2 3" key="1">
    <citation type="journal article" date="2000" name="Virology">
        <title>Complete genomic sequence of the Amsacta moorei entomopoxvirus: analysis and comparison with other poxviruses.</title>
        <authorList>
            <person name="Bawden A.L."/>
            <person name="Glassberg K.J."/>
            <person name="Diggans J."/>
            <person name="Shaw R."/>
            <person name="Farmerie W."/>
            <person name="Moyer R.W."/>
        </authorList>
    </citation>
    <scope>NUCLEOTIDE SEQUENCE [LARGE SCALE GENOMIC DNA]</scope>
</reference>
<proteinExistence type="predicted"/>
<accession>Q9EMK5</accession>
<evidence type="ECO:0000256" key="1">
    <source>
        <dbReference type="SAM" id="Phobius"/>
    </source>
</evidence>
<evidence type="ECO:0000313" key="3">
    <source>
        <dbReference type="Proteomes" id="UP000000872"/>
    </source>
</evidence>
<feature type="transmembrane region" description="Helical" evidence="1">
    <location>
        <begin position="92"/>
        <end position="118"/>
    </location>
</feature>
<keyword evidence="3" id="KW-1185">Reference proteome</keyword>
<keyword evidence="1" id="KW-0812">Transmembrane</keyword>
<dbReference type="Proteomes" id="UP000000872">
    <property type="component" value="Segment"/>
</dbReference>
<protein>
    <submittedName>
        <fullName evidence="2">AMV201</fullName>
    </submittedName>
</protein>
<dbReference type="RefSeq" id="NP_064983.1">
    <property type="nucleotide sequence ID" value="NC_002520.1"/>
</dbReference>
<dbReference type="KEGG" id="vg:1494791"/>
<gene>
    <name evidence="2" type="primary">AMV201</name>
</gene>
<name>Q9EMK5_AMEPV</name>
<evidence type="ECO:0000313" key="2">
    <source>
        <dbReference type="EMBL" id="AAG02907.1"/>
    </source>
</evidence>
<keyword evidence="1" id="KW-0472">Membrane</keyword>
<dbReference type="GeneID" id="1494791"/>
<sequence>MDSNVIEIKKEEVKLINYANFSTFKIEEPHYDIPKNNKSIYSTPVKIINNIEETIHAEDCISEDITTYNINDDNENIYNPTTIPKVKKKVNIILNIIFAIIFIIVLLIMSLITFKLILW</sequence>
<keyword evidence="1" id="KW-1133">Transmembrane helix</keyword>
<organismHost>
    <name type="scientific">Amsacta</name>
    <dbReference type="NCBI Taxonomy" id="340055"/>
</organismHost>